<evidence type="ECO:0000256" key="2">
    <source>
        <dbReference type="RuleBase" id="RU000363"/>
    </source>
</evidence>
<dbReference type="InterPro" id="IPR036291">
    <property type="entry name" value="NAD(P)-bd_dom_sf"/>
</dbReference>
<dbReference type="InterPro" id="IPR002347">
    <property type="entry name" value="SDR_fam"/>
</dbReference>
<feature type="region of interest" description="Disordered" evidence="3">
    <location>
        <begin position="1"/>
        <end position="49"/>
    </location>
</feature>
<organism evidence="4 5">
    <name type="scientific">Prorocentrum cordatum</name>
    <dbReference type="NCBI Taxonomy" id="2364126"/>
    <lineage>
        <taxon>Eukaryota</taxon>
        <taxon>Sar</taxon>
        <taxon>Alveolata</taxon>
        <taxon>Dinophyceae</taxon>
        <taxon>Prorocentrales</taxon>
        <taxon>Prorocentraceae</taxon>
        <taxon>Prorocentrum</taxon>
    </lineage>
</organism>
<evidence type="ECO:0000256" key="1">
    <source>
        <dbReference type="ARBA" id="ARBA00006484"/>
    </source>
</evidence>
<dbReference type="Pfam" id="PF00106">
    <property type="entry name" value="adh_short"/>
    <property type="match status" value="1"/>
</dbReference>
<protein>
    <submittedName>
        <fullName evidence="4">Uncharacterized protein</fullName>
    </submittedName>
</protein>
<sequence>RQAHHSSEARATSPERPSPSQPAAPSDPAQMDGYPSAAATPPAAPSKAPGRLEGKIALITGASTGIGAGVAVAYAKEGADVAINYPAKGDLEKAGEVAQEVQNLGRRAFLVMADVSKEDEVDAMVKAVLDHFGTLDILVNNAGILVGPAPIHEMAVESWDRLMSVNLRSVFLVTRRVLPHMLEKNNGGKIINTASQLAQKGAPTFAHYCTAKAGIIAFTRTLSLEIGDKKVNANCVAPGATYTPILADVPREVLGAIEQGIPKKRIAEVDDVVPSYVFLASRDADHIVGQTISPNGGDAFF</sequence>
<accession>A0ABN9S0V4</accession>
<feature type="non-terminal residue" evidence="4">
    <location>
        <position position="1"/>
    </location>
</feature>
<dbReference type="PROSITE" id="PS00061">
    <property type="entry name" value="ADH_SHORT"/>
    <property type="match status" value="1"/>
</dbReference>
<evidence type="ECO:0000313" key="4">
    <source>
        <dbReference type="EMBL" id="CAK0824642.1"/>
    </source>
</evidence>
<dbReference type="Gene3D" id="3.40.50.720">
    <property type="entry name" value="NAD(P)-binding Rossmann-like Domain"/>
    <property type="match status" value="1"/>
</dbReference>
<dbReference type="Proteomes" id="UP001189429">
    <property type="component" value="Unassembled WGS sequence"/>
</dbReference>
<proteinExistence type="inferred from homology"/>
<dbReference type="InterPro" id="IPR020904">
    <property type="entry name" value="Sc_DH/Rdtase_CS"/>
</dbReference>
<dbReference type="PANTHER" id="PTHR42760:SF132">
    <property type="entry name" value="SHORT-CHAIN DEHYDROGENASE_REDUCTASE FAMILY PROTEIN"/>
    <property type="match status" value="1"/>
</dbReference>
<dbReference type="PRINTS" id="PR00080">
    <property type="entry name" value="SDRFAMILY"/>
</dbReference>
<dbReference type="PRINTS" id="PR00081">
    <property type="entry name" value="GDHRDH"/>
</dbReference>
<evidence type="ECO:0000313" key="5">
    <source>
        <dbReference type="Proteomes" id="UP001189429"/>
    </source>
</evidence>
<dbReference type="SUPFAM" id="SSF51735">
    <property type="entry name" value="NAD(P)-binding Rossmann-fold domains"/>
    <property type="match status" value="1"/>
</dbReference>
<name>A0ABN9S0V4_9DINO</name>
<gene>
    <name evidence="4" type="ORF">PCOR1329_LOCUS25014</name>
</gene>
<reference evidence="4" key="1">
    <citation type="submission" date="2023-10" db="EMBL/GenBank/DDBJ databases">
        <authorList>
            <person name="Chen Y."/>
            <person name="Shah S."/>
            <person name="Dougan E. K."/>
            <person name="Thang M."/>
            <person name="Chan C."/>
        </authorList>
    </citation>
    <scope>NUCLEOTIDE SEQUENCE [LARGE SCALE GENOMIC DNA]</scope>
</reference>
<dbReference type="EMBL" id="CAUYUJ010008688">
    <property type="protein sequence ID" value="CAK0824642.1"/>
    <property type="molecule type" value="Genomic_DNA"/>
</dbReference>
<dbReference type="PANTHER" id="PTHR42760">
    <property type="entry name" value="SHORT-CHAIN DEHYDROGENASES/REDUCTASES FAMILY MEMBER"/>
    <property type="match status" value="1"/>
</dbReference>
<comment type="similarity">
    <text evidence="1 2">Belongs to the short-chain dehydrogenases/reductases (SDR) family.</text>
</comment>
<keyword evidence="5" id="KW-1185">Reference proteome</keyword>
<comment type="caution">
    <text evidence="4">The sequence shown here is derived from an EMBL/GenBank/DDBJ whole genome shotgun (WGS) entry which is preliminary data.</text>
</comment>
<evidence type="ECO:0000256" key="3">
    <source>
        <dbReference type="SAM" id="MobiDB-lite"/>
    </source>
</evidence>
<feature type="compositionally biased region" description="Low complexity" evidence="3">
    <location>
        <begin position="23"/>
        <end position="49"/>
    </location>
</feature>